<feature type="transmembrane region" description="Helical" evidence="2">
    <location>
        <begin position="327"/>
        <end position="351"/>
    </location>
</feature>
<keyword evidence="2" id="KW-0472">Membrane</keyword>
<dbReference type="RefSeq" id="WP_085096154.1">
    <property type="nucleotide sequence ID" value="NZ_AP022603.1"/>
</dbReference>
<feature type="region of interest" description="Disordered" evidence="1">
    <location>
        <begin position="295"/>
        <end position="320"/>
    </location>
</feature>
<keyword evidence="4" id="KW-1185">Reference proteome</keyword>
<accession>A0A1X1RDJ4</accession>
<evidence type="ECO:0000313" key="4">
    <source>
        <dbReference type="Proteomes" id="UP000193484"/>
    </source>
</evidence>
<organism evidence="3 4">
    <name type="scientific">Mycolicibacterium fallax</name>
    <name type="common">Mycobacterium fallax</name>
    <dbReference type="NCBI Taxonomy" id="1793"/>
    <lineage>
        <taxon>Bacteria</taxon>
        <taxon>Bacillati</taxon>
        <taxon>Actinomycetota</taxon>
        <taxon>Actinomycetes</taxon>
        <taxon>Mycobacteriales</taxon>
        <taxon>Mycobacteriaceae</taxon>
        <taxon>Mycolicibacterium</taxon>
    </lineage>
</organism>
<proteinExistence type="predicted"/>
<evidence type="ECO:0000313" key="3">
    <source>
        <dbReference type="EMBL" id="ORV03216.1"/>
    </source>
</evidence>
<comment type="caution">
    <text evidence="3">The sequence shown here is derived from an EMBL/GenBank/DDBJ whole genome shotgun (WGS) entry which is preliminary data.</text>
</comment>
<feature type="region of interest" description="Disordered" evidence="1">
    <location>
        <begin position="1"/>
        <end position="40"/>
    </location>
</feature>
<keyword evidence="2" id="KW-0812">Transmembrane</keyword>
<reference evidence="3 4" key="1">
    <citation type="submission" date="2016-01" db="EMBL/GenBank/DDBJ databases">
        <title>The new phylogeny of the genus Mycobacterium.</title>
        <authorList>
            <person name="Tarcisio F."/>
            <person name="Conor M."/>
            <person name="Antonella G."/>
            <person name="Elisabetta G."/>
            <person name="Giulia F.S."/>
            <person name="Sara T."/>
            <person name="Anna F."/>
            <person name="Clotilde B."/>
            <person name="Roberto B."/>
            <person name="Veronica D.S."/>
            <person name="Fabio R."/>
            <person name="Monica P."/>
            <person name="Olivier J."/>
            <person name="Enrico T."/>
            <person name="Nicola S."/>
        </authorList>
    </citation>
    <scope>NUCLEOTIDE SEQUENCE [LARGE SCALE GENOMIC DNA]</scope>
    <source>
        <strain evidence="3 4">DSM 44179</strain>
    </source>
</reference>
<feature type="compositionally biased region" description="Low complexity" evidence="1">
    <location>
        <begin position="82"/>
        <end position="97"/>
    </location>
</feature>
<evidence type="ECO:0000256" key="1">
    <source>
        <dbReference type="SAM" id="MobiDB-lite"/>
    </source>
</evidence>
<dbReference type="OrthoDB" id="4764613at2"/>
<dbReference type="AlphaFoldDB" id="A0A1X1RDJ4"/>
<feature type="compositionally biased region" description="Low complexity" evidence="1">
    <location>
        <begin position="170"/>
        <end position="192"/>
    </location>
</feature>
<feature type="compositionally biased region" description="Polar residues" evidence="1">
    <location>
        <begin position="1"/>
        <end position="11"/>
    </location>
</feature>
<sequence length="410" mass="42356">MTNSEETSTRPVSVAELLAKNGTIGSPPAGGRRRRRRGNADAVTVAELTGEIPVIRTGSFPVVTEQDLRDAEAAEQAKKPATEPAAEPAETAPADPAGDTQTAEEAAEAEAAAERRAEELKQAREAREAEQARRRAAEAKRAAARQAGREAATKTAEAPAKPTPAPATPAPAELTPEAAGLAELPPQRSSRPAPRRGRSPGPERSPDPRPVRRSSRGPVLGRGPARATEDVDDAASAAEDLEAAEAMSPDLVDDAESVAIIDLELEAEADDALFGGDSVADELARRRVAAEVAAGAEAAEDDGDDDGEPEPVALRSAPATGGGGHRLMYGAAIALQSVVAVAFGAGLFLAFDRLWQWNSIIALVLSVLVILGLVIGVRVVRKTEDIASTLIAVAVGALVTLGPLAMLQSV</sequence>
<feature type="transmembrane region" description="Helical" evidence="2">
    <location>
        <begin position="360"/>
        <end position="380"/>
    </location>
</feature>
<protein>
    <submittedName>
        <fullName evidence="3">Uncharacterized protein</fullName>
    </submittedName>
</protein>
<evidence type="ECO:0000256" key="2">
    <source>
        <dbReference type="SAM" id="Phobius"/>
    </source>
</evidence>
<feature type="transmembrane region" description="Helical" evidence="2">
    <location>
        <begin position="386"/>
        <end position="407"/>
    </location>
</feature>
<dbReference type="EMBL" id="LQOJ01000039">
    <property type="protein sequence ID" value="ORV03216.1"/>
    <property type="molecule type" value="Genomic_DNA"/>
</dbReference>
<feature type="compositionally biased region" description="Basic and acidic residues" evidence="1">
    <location>
        <begin position="112"/>
        <end position="152"/>
    </location>
</feature>
<name>A0A1X1RDJ4_MYCFA</name>
<feature type="compositionally biased region" description="Acidic residues" evidence="1">
    <location>
        <begin position="298"/>
        <end position="309"/>
    </location>
</feature>
<keyword evidence="2" id="KW-1133">Transmembrane helix</keyword>
<feature type="region of interest" description="Disordered" evidence="1">
    <location>
        <begin position="57"/>
        <end position="239"/>
    </location>
</feature>
<feature type="compositionally biased region" description="Basic and acidic residues" evidence="1">
    <location>
        <begin position="66"/>
        <end position="81"/>
    </location>
</feature>
<dbReference type="STRING" id="1793.AWC04_11365"/>
<dbReference type="Proteomes" id="UP000193484">
    <property type="component" value="Unassembled WGS sequence"/>
</dbReference>
<gene>
    <name evidence="3" type="ORF">AWC04_11365</name>
</gene>